<evidence type="ECO:0000313" key="2">
    <source>
        <dbReference type="Proteomes" id="UP001497680"/>
    </source>
</evidence>
<keyword evidence="2" id="KW-1185">Reference proteome</keyword>
<gene>
    <name evidence="1" type="ORF">F4821DRAFT_276030</name>
</gene>
<protein>
    <submittedName>
        <fullName evidence="1">HET-domain-containing protein</fullName>
    </submittedName>
</protein>
<comment type="caution">
    <text evidence="1">The sequence shown here is derived from an EMBL/GenBank/DDBJ whole genome shotgun (WGS) entry which is preliminary data.</text>
</comment>
<dbReference type="Proteomes" id="UP001497680">
    <property type="component" value="Unassembled WGS sequence"/>
</dbReference>
<proteinExistence type="predicted"/>
<dbReference type="EMBL" id="MU394443">
    <property type="protein sequence ID" value="KAI6080447.1"/>
    <property type="molecule type" value="Genomic_DNA"/>
</dbReference>
<evidence type="ECO:0000313" key="1">
    <source>
        <dbReference type="EMBL" id="KAI6080447.1"/>
    </source>
</evidence>
<accession>A0ACC0CJ24</accession>
<sequence length="630" mass="71957">MDTAAPQFVYTQVARPDEIRILTLYPGVDDDSLQGFISHIELPAYNSPNPSFLSDLRQPNRRALRNTRRILDVFEAQAQENSQSVNSGDSGGKAWRWELSERRRDSVRRSIHGREFFVEEPVVRFDCGRVEYDQDTYDALSYTWGNLEKANQITINGGTLDITKNLFTALMKLRSPAQTRRLWIDAICIDQENIQERNHQVHMMKRIFGTASSVIVWLGDSEGSVYDTLEMILKYSWSLGRKDLFKYPEEALRGLDVLFNRPWWKRIWIVQEVVAAGEIVVLLGDTIFPWAMLTNLCRAIQLVEFLAHPLAPMVRSCGYQKFTVLEHFRRNRSMPLVRLVHCTQDYQATNLRDKLYALLGMASDISPDDIIPDYTKSVQEVFLDLVRFMVVKHRNLDIISSGRLTISGISSPSWLPDWRGTNQLRPLNSEEFGGHFYQASGNTDAVVDMTKFPDMLEAEGWIADTINLFDDTITDSHVDLQTIRRWQQIASENVDPILRTSLFWRTIVMDKDHIGNQATPSFGKALDDFIAGSHKTRSKFVQQFSDAVTRAVLGRRFFITKDGRMGLGPPEIQLNDRIAILKGCHVPLVLRETGSYMVLVGEAYVSAMMNGELVSDLAKGWYALTSINLR</sequence>
<organism evidence="1 2">
    <name type="scientific">Hypoxylon rubiginosum</name>
    <dbReference type="NCBI Taxonomy" id="110542"/>
    <lineage>
        <taxon>Eukaryota</taxon>
        <taxon>Fungi</taxon>
        <taxon>Dikarya</taxon>
        <taxon>Ascomycota</taxon>
        <taxon>Pezizomycotina</taxon>
        <taxon>Sordariomycetes</taxon>
        <taxon>Xylariomycetidae</taxon>
        <taxon>Xylariales</taxon>
        <taxon>Hypoxylaceae</taxon>
        <taxon>Hypoxylon</taxon>
    </lineage>
</organism>
<name>A0ACC0CJ24_9PEZI</name>
<reference evidence="1 2" key="1">
    <citation type="journal article" date="2022" name="New Phytol.">
        <title>Ecological generalism drives hyperdiversity of secondary metabolite gene clusters in xylarialean endophytes.</title>
        <authorList>
            <person name="Franco M.E.E."/>
            <person name="Wisecaver J.H."/>
            <person name="Arnold A.E."/>
            <person name="Ju Y.M."/>
            <person name="Slot J.C."/>
            <person name="Ahrendt S."/>
            <person name="Moore L.P."/>
            <person name="Eastman K.E."/>
            <person name="Scott K."/>
            <person name="Konkel Z."/>
            <person name="Mondo S.J."/>
            <person name="Kuo A."/>
            <person name="Hayes R.D."/>
            <person name="Haridas S."/>
            <person name="Andreopoulos B."/>
            <person name="Riley R."/>
            <person name="LaButti K."/>
            <person name="Pangilinan J."/>
            <person name="Lipzen A."/>
            <person name="Amirebrahimi M."/>
            <person name="Yan J."/>
            <person name="Adam C."/>
            <person name="Keymanesh K."/>
            <person name="Ng V."/>
            <person name="Louie K."/>
            <person name="Northen T."/>
            <person name="Drula E."/>
            <person name="Henrissat B."/>
            <person name="Hsieh H.M."/>
            <person name="Youens-Clark K."/>
            <person name="Lutzoni F."/>
            <person name="Miadlikowska J."/>
            <person name="Eastwood D.C."/>
            <person name="Hamelin R.C."/>
            <person name="Grigoriev I.V."/>
            <person name="U'Ren J.M."/>
        </authorList>
    </citation>
    <scope>NUCLEOTIDE SEQUENCE [LARGE SCALE GENOMIC DNA]</scope>
    <source>
        <strain evidence="1 2">ER1909</strain>
    </source>
</reference>